<dbReference type="InterPro" id="IPR024134">
    <property type="entry name" value="SOD_Cu/Zn_/chaperone"/>
</dbReference>
<dbReference type="KEGG" id="salm:D0Y50_02055"/>
<dbReference type="GO" id="GO:0005507">
    <property type="term" value="F:copper ion binding"/>
    <property type="evidence" value="ECO:0007669"/>
    <property type="project" value="InterPro"/>
</dbReference>
<dbReference type="EMBL" id="CP031769">
    <property type="protein sequence ID" value="AXR05260.1"/>
    <property type="molecule type" value="Genomic_DNA"/>
</dbReference>
<proteinExistence type="inferred from homology"/>
<keyword evidence="5" id="KW-1185">Reference proteome</keyword>
<sequence length="175" mass="18166">MGKILTGLSATLLALSTQYAVADSIKVDMKNVKSNESAGSVLIEEHEDGLVFKPSVDGLTPGGHGFHVHENGSCDSAMKDGEKVPAGAAGSHLDPDKTGSHGYPWDGQNHIGDLPLLYVSEDGQATHPVLATRLALEDVEGKALMVHEGGDNYSDSPEKLGGGGPRVLCGVIKAQ</sequence>
<dbReference type="Pfam" id="PF00080">
    <property type="entry name" value="Sod_Cu"/>
    <property type="match status" value="1"/>
</dbReference>
<feature type="signal peptide" evidence="2">
    <location>
        <begin position="1"/>
        <end position="22"/>
    </location>
</feature>
<accession>A0A346NIA3</accession>
<reference evidence="4 5" key="1">
    <citation type="submission" date="2018-08" db="EMBL/GenBank/DDBJ databases">
        <title>Salinimonas sediminis sp. nov., a piezophilic bacterium isolated from a deep-sea sediment sample from the New Britain Trench.</title>
        <authorList>
            <person name="Cao J."/>
        </authorList>
    </citation>
    <scope>NUCLEOTIDE SEQUENCE [LARGE SCALE GENOMIC DNA]</scope>
    <source>
        <strain evidence="4 5">N102</strain>
    </source>
</reference>
<dbReference type="CDD" id="cd00305">
    <property type="entry name" value="Cu-Zn_Superoxide_Dismutase"/>
    <property type="match status" value="1"/>
</dbReference>
<dbReference type="GO" id="GO:0006801">
    <property type="term" value="P:superoxide metabolic process"/>
    <property type="evidence" value="ECO:0007669"/>
    <property type="project" value="InterPro"/>
</dbReference>
<dbReference type="InterPro" id="IPR036423">
    <property type="entry name" value="SOD-like_Cu/Zn_dom_sf"/>
</dbReference>
<dbReference type="PROSITE" id="PS00087">
    <property type="entry name" value="SOD_CU_ZN_1"/>
    <property type="match status" value="1"/>
</dbReference>
<dbReference type="NCBIfam" id="NF007628">
    <property type="entry name" value="PRK10290.1"/>
    <property type="match status" value="1"/>
</dbReference>
<dbReference type="OrthoDB" id="5431326at2"/>
<evidence type="ECO:0000256" key="2">
    <source>
        <dbReference type="SAM" id="SignalP"/>
    </source>
</evidence>
<dbReference type="PANTHER" id="PTHR10003">
    <property type="entry name" value="SUPEROXIDE DISMUTASE CU-ZN -RELATED"/>
    <property type="match status" value="1"/>
</dbReference>
<dbReference type="RefSeq" id="WP_108565626.1">
    <property type="nucleotide sequence ID" value="NZ_CP031769.1"/>
</dbReference>
<dbReference type="Proteomes" id="UP000262073">
    <property type="component" value="Chromosome"/>
</dbReference>
<dbReference type="InterPro" id="IPR018152">
    <property type="entry name" value="SOD_Cu/Zn_BS"/>
</dbReference>
<dbReference type="Gene3D" id="2.60.40.200">
    <property type="entry name" value="Superoxide dismutase, copper/zinc binding domain"/>
    <property type="match status" value="1"/>
</dbReference>
<feature type="domain" description="Superoxide dismutase copper/zinc binding" evidence="3">
    <location>
        <begin position="39"/>
        <end position="172"/>
    </location>
</feature>
<name>A0A346NIA3_9ALTE</name>
<dbReference type="InterPro" id="IPR001424">
    <property type="entry name" value="SOD_Cu_Zn_dom"/>
</dbReference>
<protein>
    <submittedName>
        <fullName evidence="4">Superoxide dismutase</fullName>
    </submittedName>
</protein>
<comment type="similarity">
    <text evidence="1">Belongs to the Cu-Zn superoxide dismutase family.</text>
</comment>
<dbReference type="AlphaFoldDB" id="A0A346NIA3"/>
<feature type="chain" id="PRO_5016880285" evidence="2">
    <location>
        <begin position="23"/>
        <end position="175"/>
    </location>
</feature>
<organism evidence="4 5">
    <name type="scientific">Salinimonas sediminis</name>
    <dbReference type="NCBI Taxonomy" id="2303538"/>
    <lineage>
        <taxon>Bacteria</taxon>
        <taxon>Pseudomonadati</taxon>
        <taxon>Pseudomonadota</taxon>
        <taxon>Gammaproteobacteria</taxon>
        <taxon>Alteromonadales</taxon>
        <taxon>Alteromonadaceae</taxon>
        <taxon>Alteromonas/Salinimonas group</taxon>
        <taxon>Salinimonas</taxon>
    </lineage>
</organism>
<evidence type="ECO:0000313" key="4">
    <source>
        <dbReference type="EMBL" id="AXR05260.1"/>
    </source>
</evidence>
<gene>
    <name evidence="4" type="ORF">D0Y50_02055</name>
</gene>
<keyword evidence="2" id="KW-0732">Signal</keyword>
<evidence type="ECO:0000313" key="5">
    <source>
        <dbReference type="Proteomes" id="UP000262073"/>
    </source>
</evidence>
<evidence type="ECO:0000256" key="1">
    <source>
        <dbReference type="ARBA" id="ARBA00010457"/>
    </source>
</evidence>
<evidence type="ECO:0000259" key="3">
    <source>
        <dbReference type="Pfam" id="PF00080"/>
    </source>
</evidence>
<dbReference type="SUPFAM" id="SSF49329">
    <property type="entry name" value="Cu,Zn superoxide dismutase-like"/>
    <property type="match status" value="1"/>
</dbReference>